<evidence type="ECO:0000259" key="6">
    <source>
        <dbReference type="SMART" id="SM00105"/>
    </source>
</evidence>
<dbReference type="Proteomes" id="UP001213000">
    <property type="component" value="Unassembled WGS sequence"/>
</dbReference>
<feature type="compositionally biased region" description="Low complexity" evidence="5">
    <location>
        <begin position="109"/>
        <end position="124"/>
    </location>
</feature>
<dbReference type="InterPro" id="IPR038508">
    <property type="entry name" value="ArfGAP_dom_sf"/>
</dbReference>
<dbReference type="Gene3D" id="1.10.220.150">
    <property type="entry name" value="Arf GTPase activating protein"/>
    <property type="match status" value="1"/>
</dbReference>
<dbReference type="GO" id="GO:0048205">
    <property type="term" value="P:COPI coating of Golgi vesicle"/>
    <property type="evidence" value="ECO:0007669"/>
    <property type="project" value="TreeGrafter"/>
</dbReference>
<accession>A0AAD5VTJ9</accession>
<dbReference type="SUPFAM" id="SSF57863">
    <property type="entry name" value="ArfGap/RecO-like zinc finger"/>
    <property type="match status" value="1"/>
</dbReference>
<name>A0AAD5VTJ9_9AGAR</name>
<dbReference type="InterPro" id="IPR001164">
    <property type="entry name" value="ArfGAP_dom"/>
</dbReference>
<reference evidence="7" key="1">
    <citation type="submission" date="2022-07" db="EMBL/GenBank/DDBJ databases">
        <title>Genome Sequence of Leucocoprinus birnbaumii.</title>
        <authorList>
            <person name="Buettner E."/>
        </authorList>
    </citation>
    <scope>NUCLEOTIDE SEQUENCE</scope>
    <source>
        <strain evidence="7">VT141</strain>
    </source>
</reference>
<keyword evidence="1" id="KW-0343">GTPase activation</keyword>
<protein>
    <recommendedName>
        <fullName evidence="6">Arf-GAP domain-containing protein</fullName>
    </recommendedName>
</protein>
<gene>
    <name evidence="7" type="ORF">NP233_g6591</name>
</gene>
<dbReference type="GO" id="GO:0005096">
    <property type="term" value="F:GTPase activator activity"/>
    <property type="evidence" value="ECO:0007669"/>
    <property type="project" value="UniProtKB-KW"/>
</dbReference>
<dbReference type="Pfam" id="PF01412">
    <property type="entry name" value="ArfGap"/>
    <property type="match status" value="1"/>
</dbReference>
<dbReference type="GO" id="GO:0008270">
    <property type="term" value="F:zinc ion binding"/>
    <property type="evidence" value="ECO:0007669"/>
    <property type="project" value="UniProtKB-KW"/>
</dbReference>
<dbReference type="PANTHER" id="PTHR45686:SF4">
    <property type="entry name" value="ADP-RIBOSYLATION FACTOR GTPASE ACTIVATING PROTEIN 3, ISOFORM H"/>
    <property type="match status" value="1"/>
</dbReference>
<evidence type="ECO:0000256" key="3">
    <source>
        <dbReference type="ARBA" id="ARBA00022771"/>
    </source>
</evidence>
<sequence>MGVHISFVRSTNLDSWQLNQLRTMKVGGNTSATEFFTKHGGSSLLTDSDTKKKYSSRVAELYKEELGRRVKEDIARYPSGIHVDGVDTGAAALGSGAADKEDDFFESWSKPSTPKPSSASSTPARVATPPVLGRAVSSTSTASTTTTSTNTTPSTPRTITSSSSARPSRLGTKPSSATTSTSSLGATKKGKLGGLGAQKTKPVDFAAAEKKAKEEEERIRQLGYDREREEKEEKARKEAEEKKKATEIGKMPASTVAATTAPAAAKASSPAPKTNAAFPRLGFGAIPGAGAAVAVAQPAGPATSKANIPDDSPTVARDRFGNQKAISSDMYFERNAYDPNAVSEAQTRLQNFQGATSISSNQYFGREEEEGEGMLDRDGGMLGDGSLAGLETTARDYMNRFLANPDVQNVQESIRTGALKLSDYLAQMSMDR</sequence>
<feature type="compositionally biased region" description="Low complexity" evidence="5">
    <location>
        <begin position="137"/>
        <end position="187"/>
    </location>
</feature>
<keyword evidence="8" id="KW-1185">Reference proteome</keyword>
<evidence type="ECO:0000256" key="2">
    <source>
        <dbReference type="ARBA" id="ARBA00022723"/>
    </source>
</evidence>
<feature type="region of interest" description="Disordered" evidence="5">
    <location>
        <begin position="361"/>
        <end position="382"/>
    </location>
</feature>
<feature type="region of interest" description="Disordered" evidence="5">
    <location>
        <begin position="102"/>
        <end position="272"/>
    </location>
</feature>
<dbReference type="PANTHER" id="PTHR45686">
    <property type="entry name" value="ADP-RIBOSYLATION FACTOR GTPASE ACTIVATING PROTEIN 3, ISOFORM H-RELATED"/>
    <property type="match status" value="1"/>
</dbReference>
<dbReference type="EMBL" id="JANIEX010000438">
    <property type="protein sequence ID" value="KAJ3567079.1"/>
    <property type="molecule type" value="Genomic_DNA"/>
</dbReference>
<feature type="compositionally biased region" description="Basic and acidic residues" evidence="5">
    <location>
        <begin position="207"/>
        <end position="247"/>
    </location>
</feature>
<dbReference type="AlphaFoldDB" id="A0AAD5VTJ9"/>
<evidence type="ECO:0000313" key="7">
    <source>
        <dbReference type="EMBL" id="KAJ3567079.1"/>
    </source>
</evidence>
<evidence type="ECO:0000256" key="5">
    <source>
        <dbReference type="SAM" id="MobiDB-lite"/>
    </source>
</evidence>
<evidence type="ECO:0000313" key="8">
    <source>
        <dbReference type="Proteomes" id="UP001213000"/>
    </source>
</evidence>
<feature type="compositionally biased region" description="Low complexity" evidence="5">
    <location>
        <begin position="252"/>
        <end position="272"/>
    </location>
</feature>
<evidence type="ECO:0000256" key="4">
    <source>
        <dbReference type="ARBA" id="ARBA00022833"/>
    </source>
</evidence>
<keyword evidence="4" id="KW-0862">Zinc</keyword>
<evidence type="ECO:0000256" key="1">
    <source>
        <dbReference type="ARBA" id="ARBA00022468"/>
    </source>
</evidence>
<keyword evidence="3" id="KW-0863">Zinc-finger</keyword>
<proteinExistence type="predicted"/>
<comment type="caution">
    <text evidence="7">The sequence shown here is derived from an EMBL/GenBank/DDBJ whole genome shotgun (WGS) entry which is preliminary data.</text>
</comment>
<dbReference type="GO" id="GO:0000139">
    <property type="term" value="C:Golgi membrane"/>
    <property type="evidence" value="ECO:0007669"/>
    <property type="project" value="GOC"/>
</dbReference>
<dbReference type="InterPro" id="IPR037278">
    <property type="entry name" value="ARFGAP/RecO"/>
</dbReference>
<organism evidence="7 8">
    <name type="scientific">Leucocoprinus birnbaumii</name>
    <dbReference type="NCBI Taxonomy" id="56174"/>
    <lineage>
        <taxon>Eukaryota</taxon>
        <taxon>Fungi</taxon>
        <taxon>Dikarya</taxon>
        <taxon>Basidiomycota</taxon>
        <taxon>Agaricomycotina</taxon>
        <taxon>Agaricomycetes</taxon>
        <taxon>Agaricomycetidae</taxon>
        <taxon>Agaricales</taxon>
        <taxon>Agaricineae</taxon>
        <taxon>Agaricaceae</taxon>
        <taxon>Leucocoprinus</taxon>
    </lineage>
</organism>
<keyword evidence="2" id="KW-0479">Metal-binding</keyword>
<feature type="domain" description="Arf-GAP" evidence="6">
    <location>
        <begin position="1"/>
        <end position="75"/>
    </location>
</feature>
<dbReference type="SMART" id="SM00105">
    <property type="entry name" value="ArfGap"/>
    <property type="match status" value="1"/>
</dbReference>